<comment type="caution">
    <text evidence="3">The sequence shown here is derived from an EMBL/GenBank/DDBJ whole genome shotgun (WGS) entry which is preliminary data.</text>
</comment>
<dbReference type="PANTHER" id="PTHR10807">
    <property type="entry name" value="MYOTUBULARIN-RELATED"/>
    <property type="match status" value="1"/>
</dbReference>
<proteinExistence type="inferred from homology"/>
<dbReference type="CDD" id="cd14537">
    <property type="entry name" value="PTP-MTMR10-like"/>
    <property type="match status" value="1"/>
</dbReference>
<name>A0ABQ9K441_9CUCU</name>
<keyword evidence="4" id="KW-1185">Reference proteome</keyword>
<dbReference type="SUPFAM" id="SSF50729">
    <property type="entry name" value="PH domain-like"/>
    <property type="match status" value="1"/>
</dbReference>
<organism evidence="3 4">
    <name type="scientific">Molorchus minor</name>
    <dbReference type="NCBI Taxonomy" id="1323400"/>
    <lineage>
        <taxon>Eukaryota</taxon>
        <taxon>Metazoa</taxon>
        <taxon>Ecdysozoa</taxon>
        <taxon>Arthropoda</taxon>
        <taxon>Hexapoda</taxon>
        <taxon>Insecta</taxon>
        <taxon>Pterygota</taxon>
        <taxon>Neoptera</taxon>
        <taxon>Endopterygota</taxon>
        <taxon>Coleoptera</taxon>
        <taxon>Polyphaga</taxon>
        <taxon>Cucujiformia</taxon>
        <taxon>Chrysomeloidea</taxon>
        <taxon>Cerambycidae</taxon>
        <taxon>Lamiinae</taxon>
        <taxon>Monochamini</taxon>
        <taxon>Molorchus</taxon>
    </lineage>
</organism>
<dbReference type="PANTHER" id="PTHR10807:SF110">
    <property type="entry name" value="FI17948P1"/>
    <property type="match status" value="1"/>
</dbReference>
<evidence type="ECO:0000259" key="2">
    <source>
        <dbReference type="PROSITE" id="PS51339"/>
    </source>
</evidence>
<dbReference type="InterPro" id="IPR011993">
    <property type="entry name" value="PH-like_dom_sf"/>
</dbReference>
<evidence type="ECO:0000313" key="3">
    <source>
        <dbReference type="EMBL" id="KAJ8985336.1"/>
    </source>
</evidence>
<dbReference type="Pfam" id="PF10229">
    <property type="entry name" value="MMADHC"/>
    <property type="match status" value="1"/>
</dbReference>
<dbReference type="InterPro" id="IPR029021">
    <property type="entry name" value="Prot-tyrosine_phosphatase-like"/>
</dbReference>
<dbReference type="InterPro" id="IPR019362">
    <property type="entry name" value="MMADHC"/>
</dbReference>
<feature type="domain" description="Myotubularin phosphatase" evidence="2">
    <location>
        <begin position="188"/>
        <end position="543"/>
    </location>
</feature>
<evidence type="ECO:0000256" key="1">
    <source>
        <dbReference type="ARBA" id="ARBA00007471"/>
    </source>
</evidence>
<accession>A0ABQ9K441</accession>
<dbReference type="Proteomes" id="UP001162164">
    <property type="component" value="Unassembled WGS sequence"/>
</dbReference>
<dbReference type="Gene3D" id="2.30.29.30">
    <property type="entry name" value="Pleckstrin-homology domain (PH domain)/Phosphotyrosine-binding domain (PTB)"/>
    <property type="match status" value="1"/>
</dbReference>
<dbReference type="InterPro" id="IPR010569">
    <property type="entry name" value="Myotubularin-like_Pase_dom"/>
</dbReference>
<dbReference type="PROSITE" id="PS51339">
    <property type="entry name" value="PPASE_MYOTUBULARIN"/>
    <property type="match status" value="1"/>
</dbReference>
<evidence type="ECO:0000313" key="4">
    <source>
        <dbReference type="Proteomes" id="UP001162164"/>
    </source>
</evidence>
<sequence>MNDIKEDSRFKSYISENELESIILDDSQRTKFLDGETIVCEAQKVLLYPPLSDRKKYIAGVLTVTTFKLSFATAEEAEPSNCYQQNLLLGVNDICLSSIDVIYQVGDRTKKKLSPGQNVTGKIKDIVIVCKNMKYLEFSFKLSDKDSGKNIVNALLHHAYPKRHTLLFAYDYKEPYVNETLTKEVRLFLTKQDWEKELRRTKCQNWRVSQVNFNYQVSPLLIETIIVPKSVTDSIIREAVEKFRNRCGPIWVYGTPTGAALVRMADLLPAITDRTEENKLLEHIRKSHPGKRPPHIIDLSFPSPKDVQNSYLKLRDLCVPDNTRVFKSQDFKFYGLLDGTKWLSYVSTCLQKAREAVVQMSINEVTVVLQEGNGQDLNCVVSSLTQIMLDPYFRTKFGFQSLIQKEWIALGHPFANRLGHILCKDVEQSPIFLLFLDCVWQLLQQFPAAFQISETYLTTLWDSAHVSVFDTFLFNCHHQRFMAEVGSANSHPPLVLRSVWDWREQFSDRDIGLFCNPLYDDSYRAILKPHVGLAGLDVWTQCYFRWLPDLEVRTGGRPQVDLYCRFLVAEILQRQQGIGELNGRLSRNKEEYVELVKKVNGFFPFSHNSGFTDTAVRSIMSGSSLNFLRKLPRNSVAQASYVRNYSRKVSNSEGSYKHVKPRKTIQETSDLVWRDPNFELLASNGFPLFLRGNIGLAWYDTQTTVKTHHELIMEQIDDTRDNSNANMICRVQPCPTVLRKTVGDLFPYRPLEESTDLSVITITLKPNSKLIRTNAEVETEKLAQMFLISAKNICDKLRGAGYWADFINPFSGLPYFTPYSLNELYKTDEKFRCLDFQIFDIKDCKVVSNEDKSKKRFVGSLFSNAPCKMKHLNSIFTGKE</sequence>
<reference evidence="3" key="1">
    <citation type="journal article" date="2023" name="Insect Mol. Biol.">
        <title>Genome sequencing provides insights into the evolution of gene families encoding plant cell wall-degrading enzymes in longhorned beetles.</title>
        <authorList>
            <person name="Shin N.R."/>
            <person name="Okamura Y."/>
            <person name="Kirsch R."/>
            <person name="Pauchet Y."/>
        </authorList>
    </citation>
    <scope>NUCLEOTIDE SEQUENCE</scope>
    <source>
        <strain evidence="3">MMC_N1</strain>
    </source>
</reference>
<dbReference type="EMBL" id="JAPWTJ010000016">
    <property type="protein sequence ID" value="KAJ8985336.1"/>
    <property type="molecule type" value="Genomic_DNA"/>
</dbReference>
<gene>
    <name evidence="3" type="ORF">NQ317_008367</name>
</gene>
<comment type="similarity">
    <text evidence="1">Belongs to the protein-tyrosine phosphatase family. Non-receptor class myotubularin subfamily.</text>
</comment>
<dbReference type="InterPro" id="IPR030564">
    <property type="entry name" value="Myotubularin"/>
</dbReference>
<dbReference type="Pfam" id="PF06602">
    <property type="entry name" value="Myotub-related"/>
    <property type="match status" value="2"/>
</dbReference>
<protein>
    <recommendedName>
        <fullName evidence="2">Myotubularin phosphatase domain-containing protein</fullName>
    </recommendedName>
</protein>
<dbReference type="SUPFAM" id="SSF52799">
    <property type="entry name" value="(Phosphotyrosine protein) phosphatases II"/>
    <property type="match status" value="1"/>
</dbReference>